<name>A0A139A5H8_GONPJ</name>
<protein>
    <recommendedName>
        <fullName evidence="6">DNA polymerase phi-domain-containing protein</fullName>
    </recommendedName>
</protein>
<organism evidence="4 5">
    <name type="scientific">Gonapodya prolifera (strain JEL478)</name>
    <name type="common">Monoblepharis prolifera</name>
    <dbReference type="NCBI Taxonomy" id="1344416"/>
    <lineage>
        <taxon>Eukaryota</taxon>
        <taxon>Fungi</taxon>
        <taxon>Fungi incertae sedis</taxon>
        <taxon>Chytridiomycota</taxon>
        <taxon>Chytridiomycota incertae sedis</taxon>
        <taxon>Monoblepharidomycetes</taxon>
        <taxon>Monoblepharidales</taxon>
        <taxon>Gonapodyaceae</taxon>
        <taxon>Gonapodya</taxon>
    </lineage>
</organism>
<dbReference type="GO" id="GO:0005730">
    <property type="term" value="C:nucleolus"/>
    <property type="evidence" value="ECO:0007669"/>
    <property type="project" value="InterPro"/>
</dbReference>
<accession>A0A139A5H8</accession>
<evidence type="ECO:0000313" key="5">
    <source>
        <dbReference type="Proteomes" id="UP000070544"/>
    </source>
</evidence>
<feature type="region of interest" description="Disordered" evidence="3">
    <location>
        <begin position="192"/>
        <end position="230"/>
    </location>
</feature>
<dbReference type="AlphaFoldDB" id="A0A139A5H8"/>
<keyword evidence="5" id="KW-1185">Reference proteome</keyword>
<evidence type="ECO:0000256" key="1">
    <source>
        <dbReference type="ARBA" id="ARBA00004123"/>
    </source>
</evidence>
<feature type="region of interest" description="Disordered" evidence="3">
    <location>
        <begin position="1004"/>
        <end position="1043"/>
    </location>
</feature>
<feature type="compositionally biased region" description="Acidic residues" evidence="3">
    <location>
        <begin position="874"/>
        <end position="886"/>
    </location>
</feature>
<feature type="compositionally biased region" description="Basic and acidic residues" evidence="3">
    <location>
        <begin position="1004"/>
        <end position="1013"/>
    </location>
</feature>
<dbReference type="Pfam" id="PF04931">
    <property type="entry name" value="DNA_pol_phi"/>
    <property type="match status" value="3"/>
</dbReference>
<reference evidence="4 5" key="1">
    <citation type="journal article" date="2015" name="Genome Biol. Evol.">
        <title>Phylogenomic analyses indicate that early fungi evolved digesting cell walls of algal ancestors of land plants.</title>
        <authorList>
            <person name="Chang Y."/>
            <person name="Wang S."/>
            <person name="Sekimoto S."/>
            <person name="Aerts A.L."/>
            <person name="Choi C."/>
            <person name="Clum A."/>
            <person name="LaButti K.M."/>
            <person name="Lindquist E.A."/>
            <person name="Yee Ngan C."/>
            <person name="Ohm R.A."/>
            <person name="Salamov A.A."/>
            <person name="Grigoriev I.V."/>
            <person name="Spatafora J.W."/>
            <person name="Berbee M.L."/>
        </authorList>
    </citation>
    <scope>NUCLEOTIDE SEQUENCE [LARGE SCALE GENOMIC DNA]</scope>
    <source>
        <strain evidence="4 5">JEL478</strain>
    </source>
</reference>
<sequence>MAAVLELFWDLASLDVAVRGKAAHALISALAQEQSSHVDNLTKAGQWNQLTEKLKTIHARADAQSQTKQQKSRENLKGKDQEKQRTEESDTLVEFDAVLDQLCSSSVSYTLKRLLRGLPSSREGARQGFAVALTELLVVIPFVPITYVLETLLRHTDVTGSMSGQEEREMYFGRVFGVMSVVSSGRLSHLNVEGETDGSGQIGNVKRVDSKKGKKKKGPSGDEQAKDESKVAQISPDVAFATPNEVLRMTVLLVEWSEKKSFLREVCYRVLVDLVEQLSQTPAGKTLLEPVVQSVYGASGISKSPYDSPEDLWLACRLEDIDVTITALPKPVLSSAALPRIVEALKSSSNSHPKVHSVWDCVLQKVVDGEKEGGKRVGFMEFWKAAVEERFLASTSHVHKFLALNVILRALPLLAARSPDHFAYVVSPALVRTLINNLSDKRTHLHKLCGVVCRRLTEVVTGQKQKRNSGGKKKKGSVDAVDEVEESLDAEPVVLPNANIALPVLVAILSIGDQGLQFDKITKTKTVEGILQGLDTTGISEYIKFLRESFVDPSKGSINGKSVGDAAAGPVASRSVESHRQWCVDQMFHLVKMRHRLGKVADVDEADMVTSVLRFAFFNGFVTMREGAWKKKNVESDSALMEEVAVYGGAKPALTPATREMCRARFWGILGDAFSGSTEEGVTTDADHSSEEGGLLLSEEELNDDIRRLESPTNPGKSAKSVKRKVPGGGEDQQREQRDDLDPVDVIVDLLVSMLAKPSALLRQVVETVFRAIVENKRDSDLEDDVLMVNGDDAVENGDVKSAKSDEEASNDDESSDDDDDDDDDESSDESEDDDEEDEHLDGKNENGDAAESELRLAIATALRESGAGVSMDSDAESDGGEVWDDDQMELFDSKLAEVFRERKKANKEKKDFTVPLLRLVHVFSTSEEQLHRKVVAIVKSRFGQVKDHPKARPGKNDFSAEELEAQLVEVMELAKKTGGGRDFGACCAVTSVFTVKTWTRNFPDHNADKSTEQDTSSHTNKKRKKSSGTPEESTKPASSTSGSIAQVYGSALTEFMTSKHSRLPIVVFEELIKRYPDVAWTAFASELATYMDITKLTRDDSAKEVVSVLGEYWADLASPTKAKPELKLKNGKGKGKAKGKEAPEQIQKRKAMKNTINGLFDALGASKAIE</sequence>
<feature type="region of interest" description="Disordered" evidence="3">
    <location>
        <begin position="678"/>
        <end position="697"/>
    </location>
</feature>
<dbReference type="STRING" id="1344416.A0A139A5H8"/>
<feature type="compositionally biased region" description="Basic and acidic residues" evidence="3">
    <location>
        <begin position="798"/>
        <end position="807"/>
    </location>
</feature>
<feature type="region of interest" description="Disordered" evidence="3">
    <location>
        <begin position="791"/>
        <end position="852"/>
    </location>
</feature>
<feature type="region of interest" description="Disordered" evidence="3">
    <location>
        <begin position="58"/>
        <end position="88"/>
    </location>
</feature>
<evidence type="ECO:0000313" key="4">
    <source>
        <dbReference type="EMBL" id="KXS11653.1"/>
    </source>
</evidence>
<dbReference type="InterPro" id="IPR007015">
    <property type="entry name" value="DNA_pol_V/MYBBP1A"/>
</dbReference>
<feature type="compositionally biased region" description="Acidic residues" evidence="3">
    <location>
        <begin position="808"/>
        <end position="840"/>
    </location>
</feature>
<dbReference type="OMA" id="QWIGILY"/>
<dbReference type="OrthoDB" id="342531at2759"/>
<feature type="region of interest" description="Disordered" evidence="3">
    <location>
        <begin position="708"/>
        <end position="740"/>
    </location>
</feature>
<feature type="compositionally biased region" description="Polar residues" evidence="3">
    <location>
        <begin position="1028"/>
        <end position="1043"/>
    </location>
</feature>
<dbReference type="PANTHER" id="PTHR13213">
    <property type="entry name" value="MYB-BINDING PROTEIN 1A FAMILY MEMBER"/>
    <property type="match status" value="1"/>
</dbReference>
<comment type="subcellular location">
    <subcellularLocation>
        <location evidence="1">Nucleus</location>
    </subcellularLocation>
</comment>
<dbReference type="GO" id="GO:0006355">
    <property type="term" value="P:regulation of DNA-templated transcription"/>
    <property type="evidence" value="ECO:0007669"/>
    <property type="project" value="InterPro"/>
</dbReference>
<keyword evidence="2" id="KW-0539">Nucleus</keyword>
<feature type="region of interest" description="Disordered" evidence="3">
    <location>
        <begin position="867"/>
        <end position="886"/>
    </location>
</feature>
<feature type="compositionally biased region" description="Basic and acidic residues" evidence="3">
    <location>
        <begin position="219"/>
        <end position="230"/>
    </location>
</feature>
<evidence type="ECO:0000256" key="3">
    <source>
        <dbReference type="SAM" id="MobiDB-lite"/>
    </source>
</evidence>
<dbReference type="Proteomes" id="UP000070544">
    <property type="component" value="Unassembled WGS sequence"/>
</dbReference>
<feature type="compositionally biased region" description="Basic and acidic residues" evidence="3">
    <location>
        <begin position="71"/>
        <end position="88"/>
    </location>
</feature>
<proteinExistence type="predicted"/>
<dbReference type="PANTHER" id="PTHR13213:SF2">
    <property type="entry name" value="MYB-BINDING PROTEIN 1A"/>
    <property type="match status" value="1"/>
</dbReference>
<dbReference type="EMBL" id="KQ965799">
    <property type="protein sequence ID" value="KXS11653.1"/>
    <property type="molecule type" value="Genomic_DNA"/>
</dbReference>
<gene>
    <name evidence="4" type="ORF">M427DRAFT_72754</name>
</gene>
<dbReference type="GO" id="GO:0003677">
    <property type="term" value="F:DNA binding"/>
    <property type="evidence" value="ECO:0007669"/>
    <property type="project" value="InterPro"/>
</dbReference>
<evidence type="ECO:0000256" key="2">
    <source>
        <dbReference type="ARBA" id="ARBA00023242"/>
    </source>
</evidence>
<feature type="region of interest" description="Disordered" evidence="3">
    <location>
        <begin position="1126"/>
        <end position="1147"/>
    </location>
</feature>
<evidence type="ECO:0008006" key="6">
    <source>
        <dbReference type="Google" id="ProtNLM"/>
    </source>
</evidence>